<keyword evidence="2" id="KW-0472">Membrane</keyword>
<keyword evidence="2" id="KW-0812">Transmembrane</keyword>
<organism evidence="3 4">
    <name type="scientific">Trichuris muris</name>
    <name type="common">Mouse whipworm</name>
    <dbReference type="NCBI Taxonomy" id="70415"/>
    <lineage>
        <taxon>Eukaryota</taxon>
        <taxon>Metazoa</taxon>
        <taxon>Ecdysozoa</taxon>
        <taxon>Nematoda</taxon>
        <taxon>Enoplea</taxon>
        <taxon>Dorylaimia</taxon>
        <taxon>Trichinellida</taxon>
        <taxon>Trichuridae</taxon>
        <taxon>Trichuris</taxon>
    </lineage>
</organism>
<feature type="region of interest" description="Disordered" evidence="1">
    <location>
        <begin position="1"/>
        <end position="20"/>
    </location>
</feature>
<evidence type="ECO:0000313" key="3">
    <source>
        <dbReference type="Proteomes" id="UP000046395"/>
    </source>
</evidence>
<reference evidence="4" key="1">
    <citation type="submission" date="2019-12" db="UniProtKB">
        <authorList>
            <consortium name="WormBaseParasite"/>
        </authorList>
    </citation>
    <scope>IDENTIFICATION</scope>
</reference>
<dbReference type="WBParaSite" id="TMUE_2000008768.1">
    <property type="protein sequence ID" value="TMUE_2000008768.1"/>
    <property type="gene ID" value="WBGene00294612"/>
</dbReference>
<dbReference type="Proteomes" id="UP000046395">
    <property type="component" value="Unassembled WGS sequence"/>
</dbReference>
<feature type="compositionally biased region" description="Polar residues" evidence="1">
    <location>
        <begin position="372"/>
        <end position="381"/>
    </location>
</feature>
<feature type="transmembrane region" description="Helical" evidence="2">
    <location>
        <begin position="58"/>
        <end position="89"/>
    </location>
</feature>
<keyword evidence="3" id="KW-1185">Reference proteome</keyword>
<evidence type="ECO:0000256" key="1">
    <source>
        <dbReference type="SAM" id="MobiDB-lite"/>
    </source>
</evidence>
<dbReference type="InterPro" id="IPR004345">
    <property type="entry name" value="TB2_DP1_HVA22"/>
</dbReference>
<evidence type="ECO:0000256" key="2">
    <source>
        <dbReference type="SAM" id="Phobius"/>
    </source>
</evidence>
<keyword evidence="2" id="KW-1133">Transmembrane helix</keyword>
<feature type="region of interest" description="Disordered" evidence="1">
    <location>
        <begin position="372"/>
        <end position="409"/>
    </location>
</feature>
<dbReference type="AlphaFoldDB" id="A0A5S6QNK2"/>
<sequence length="409" mass="46111">MGSTVPWNVEGRQQDEPKKREVGFHQQLAEWVERNDEFFGHFLDVIDDKLDIGRWPSFLIFVATIVSILLIGDSSAKWLSFVLCCAYPLERSQQLILGLIDSEKDNFDYWLIYWVIFAMVTSYDYLFYTTQGYWLVKSASFVYLYFPVTNGLEQFVEPVLKPIVFIAAGNFDREVLSKAHPALLKLLHIDFIMQLENDVQGMLQGMVDQKSSNNAMSDISAGEHLSTNAVELSKLIDQCKRIVLDPKNDKKVAQPCSPSGRTNTSMAPPQTVSSSSSITLGDLSRRPSQEIEAAGQGNAAPKLDATRLDVILKQLLNPRLNAQEKTECKTPVEVFQAMLDKQAEPSKEQKETTTNPLNVEAILNRIVGSHGKQLQTEASNTLRRRKISDKDKQFKKDKDKANDKTDKSA</sequence>
<feature type="region of interest" description="Disordered" evidence="1">
    <location>
        <begin position="250"/>
        <end position="299"/>
    </location>
</feature>
<feature type="compositionally biased region" description="Basic and acidic residues" evidence="1">
    <location>
        <begin position="388"/>
        <end position="409"/>
    </location>
</feature>
<evidence type="ECO:0000313" key="4">
    <source>
        <dbReference type="WBParaSite" id="TMUE_2000008768.1"/>
    </source>
</evidence>
<proteinExistence type="predicted"/>
<protein>
    <submittedName>
        <fullName evidence="4">Receptor expression-enhancing protein</fullName>
    </submittedName>
</protein>
<name>A0A5S6QNK2_TRIMR</name>
<feature type="transmembrane region" description="Helical" evidence="2">
    <location>
        <begin position="109"/>
        <end position="128"/>
    </location>
</feature>
<dbReference type="Pfam" id="PF03134">
    <property type="entry name" value="TB2_DP1_HVA22"/>
    <property type="match status" value="1"/>
</dbReference>
<accession>A0A5S6QNK2</accession>
<feature type="compositionally biased region" description="Polar residues" evidence="1">
    <location>
        <begin position="256"/>
        <end position="272"/>
    </location>
</feature>